<organism evidence="1 2">
    <name type="scientific">Stephania cephalantha</name>
    <dbReference type="NCBI Taxonomy" id="152367"/>
    <lineage>
        <taxon>Eukaryota</taxon>
        <taxon>Viridiplantae</taxon>
        <taxon>Streptophyta</taxon>
        <taxon>Embryophyta</taxon>
        <taxon>Tracheophyta</taxon>
        <taxon>Spermatophyta</taxon>
        <taxon>Magnoliopsida</taxon>
        <taxon>Ranunculales</taxon>
        <taxon>Menispermaceae</taxon>
        <taxon>Menispermoideae</taxon>
        <taxon>Cissampelideae</taxon>
        <taxon>Stephania</taxon>
    </lineage>
</organism>
<name>A0AAP0IAM0_9MAGN</name>
<proteinExistence type="predicted"/>
<dbReference type="Proteomes" id="UP001419268">
    <property type="component" value="Unassembled WGS sequence"/>
</dbReference>
<dbReference type="EMBL" id="JBBNAG010000008">
    <property type="protein sequence ID" value="KAK9111891.1"/>
    <property type="molecule type" value="Genomic_DNA"/>
</dbReference>
<reference evidence="1 2" key="1">
    <citation type="submission" date="2024-01" db="EMBL/GenBank/DDBJ databases">
        <title>Genome assemblies of Stephania.</title>
        <authorList>
            <person name="Yang L."/>
        </authorList>
    </citation>
    <scope>NUCLEOTIDE SEQUENCE [LARGE SCALE GENOMIC DNA]</scope>
    <source>
        <strain evidence="1">JXDWG</strain>
        <tissue evidence="1">Leaf</tissue>
    </source>
</reference>
<gene>
    <name evidence="1" type="ORF">Scep_019410</name>
</gene>
<protein>
    <submittedName>
        <fullName evidence="1">Uncharacterized protein</fullName>
    </submittedName>
</protein>
<accession>A0AAP0IAM0</accession>
<sequence length="49" mass="5496">MAVTREKKIREGVSRSRLGLGSSKAFGVEDSIEGYVETRTFSFLLLNIF</sequence>
<keyword evidence="2" id="KW-1185">Reference proteome</keyword>
<evidence type="ECO:0000313" key="2">
    <source>
        <dbReference type="Proteomes" id="UP001419268"/>
    </source>
</evidence>
<evidence type="ECO:0000313" key="1">
    <source>
        <dbReference type="EMBL" id="KAK9111891.1"/>
    </source>
</evidence>
<dbReference type="AlphaFoldDB" id="A0AAP0IAM0"/>
<comment type="caution">
    <text evidence="1">The sequence shown here is derived from an EMBL/GenBank/DDBJ whole genome shotgun (WGS) entry which is preliminary data.</text>
</comment>